<dbReference type="EMBL" id="JANJQO010000885">
    <property type="protein sequence ID" value="KAJ2974021.1"/>
    <property type="molecule type" value="Genomic_DNA"/>
</dbReference>
<protein>
    <submittedName>
        <fullName evidence="1">Uncharacterized protein</fullName>
    </submittedName>
</protein>
<keyword evidence="2" id="KW-1185">Reference proteome</keyword>
<sequence>MTSDASLWLLSEAEFECKAHNGFPISCPTLDLSTTWDGGDKNLLIYRPPNQAVLKIHQVGPPGTQAPDVLAVKWKPDGQFLAIGWSDGAVRIMGLENNKAVHNMQICKDGTAKITHIGWATNSITKKPKNRILESGEQLLDNISLGNDSGALDLPQELTFLEVDTALPKISPLPSASAGAGDDASVFTLRTGIEFLFQTPKRSDYDQVTVMIVGTSDGQLHLSIYDSFLIGVFPALRLGALIAPRLVFHAACSTVSTHALLMADETDRPAELYLVPVDLPFISSSPINLSLLASKLTTLQTLLRYLKQTQLHMLTEWKNARELPSRFLRSVQGDLEEMQSGPKNIVAALYHTAVTGHAHEPLREWLVDSLAERGHKRWDKAVTSGLANLRNLVHENFLPGLERCSIILSRLRGFAQFYDTRDDIGFTTTQISRVLDIISCLTLVGHKILLHTMDELEHFGAFSGWLRFQIDRLATSGSATEELTEKEATMDTSRVLTYIERYLMGSPLDAFFNTVTKEDYDGDWEHIEDGPSLLHVLDTQLKKQESGQPAMKALPHVDFLVNYATMWTGRIFKDIADAKKRSVRFGAPMRLRIGGPVTKTDMKMADSADDVSVGADDGIARSMRLTFLQNSGTVYVALASKDVGNKVYIFQAELRIVNGISSNHGISWRCIDLGDAQLIDLKFLNEATLVLLCTSSSKKAKVHSSCIQETAALMDKLDPNNPAIYAVPVKAEDTLYEPYLDEASPETIAATPLSATGCTEHSLPEGSSMRPVWMNVHDSQDVRGEIPARVSLLASNRTTWRTFALG</sequence>
<reference evidence="1" key="1">
    <citation type="submission" date="2022-08" db="EMBL/GenBank/DDBJ databases">
        <title>Genome Sequence of Lecanicillium fungicola.</title>
        <authorList>
            <person name="Buettner E."/>
        </authorList>
    </citation>
    <scope>NUCLEOTIDE SEQUENCE</scope>
    <source>
        <strain evidence="1">Babe33</strain>
    </source>
</reference>
<dbReference type="Proteomes" id="UP001143910">
    <property type="component" value="Unassembled WGS sequence"/>
</dbReference>
<name>A0ACC1N6C3_9HYPO</name>
<comment type="caution">
    <text evidence="1">The sequence shown here is derived from an EMBL/GenBank/DDBJ whole genome shotgun (WGS) entry which is preliminary data.</text>
</comment>
<evidence type="ECO:0000313" key="2">
    <source>
        <dbReference type="Proteomes" id="UP001143910"/>
    </source>
</evidence>
<proteinExistence type="predicted"/>
<gene>
    <name evidence="1" type="ORF">NQ176_g6268</name>
</gene>
<evidence type="ECO:0000313" key="1">
    <source>
        <dbReference type="EMBL" id="KAJ2974021.1"/>
    </source>
</evidence>
<organism evidence="1 2">
    <name type="scientific">Zarea fungicola</name>
    <dbReference type="NCBI Taxonomy" id="93591"/>
    <lineage>
        <taxon>Eukaryota</taxon>
        <taxon>Fungi</taxon>
        <taxon>Dikarya</taxon>
        <taxon>Ascomycota</taxon>
        <taxon>Pezizomycotina</taxon>
        <taxon>Sordariomycetes</taxon>
        <taxon>Hypocreomycetidae</taxon>
        <taxon>Hypocreales</taxon>
        <taxon>Cordycipitaceae</taxon>
        <taxon>Zarea</taxon>
    </lineage>
</organism>
<accession>A0ACC1N6C3</accession>